<organism evidence="12 13">
    <name type="scientific">Ascosphaera apis ARSEF 7405</name>
    <dbReference type="NCBI Taxonomy" id="392613"/>
    <lineage>
        <taxon>Eukaryota</taxon>
        <taxon>Fungi</taxon>
        <taxon>Dikarya</taxon>
        <taxon>Ascomycota</taxon>
        <taxon>Pezizomycotina</taxon>
        <taxon>Eurotiomycetes</taxon>
        <taxon>Eurotiomycetidae</taxon>
        <taxon>Onygenales</taxon>
        <taxon>Ascosphaeraceae</taxon>
        <taxon>Ascosphaera</taxon>
    </lineage>
</organism>
<evidence type="ECO:0000256" key="5">
    <source>
        <dbReference type="ARBA" id="ARBA00023125"/>
    </source>
</evidence>
<feature type="region of interest" description="Disordered" evidence="10">
    <location>
        <begin position="77"/>
        <end position="128"/>
    </location>
</feature>
<comment type="function">
    <text evidence="9">Transcription factor that specifically regulates the neosartoricin B biosynthesis gene cluster.</text>
</comment>
<comment type="caution">
    <text evidence="12">The sequence shown here is derived from an EMBL/GenBank/DDBJ whole genome shotgun (WGS) entry which is preliminary data.</text>
</comment>
<dbReference type="SMART" id="SM00906">
    <property type="entry name" value="Fungal_trans"/>
    <property type="match status" value="1"/>
</dbReference>
<evidence type="ECO:0000256" key="9">
    <source>
        <dbReference type="ARBA" id="ARBA00045154"/>
    </source>
</evidence>
<dbReference type="PANTHER" id="PTHR31001:SF49">
    <property type="entry name" value="ZN(II)2CYS6 TRANSCRIPTION FACTOR (EUROFUNG)"/>
    <property type="match status" value="1"/>
</dbReference>
<evidence type="ECO:0000256" key="6">
    <source>
        <dbReference type="ARBA" id="ARBA00023163"/>
    </source>
</evidence>
<sequence>MRKLKCNRANPCENCVKRGDSESCTYAEQRSSNRRRAARTSSTTSNDAPNAEPRDMQNRIDRLENLVLSLMNNGSTAGGALNGAPLNPPLQYPGSMGNNDPSRGDTSQADSGTMSAIDDGESYESDTEQVTKSLGVMKVASENNAYYFSDAHWLSVLGDLAEVRNFLIKNKAIFNQQKSSQTVSDKDILNPNTEQLDMIFGARPTLDEDYIRTSFPPRPIADLMMDRFFALEDPLSSCLHEPTFRKQWEEHWQHPERSTLVWLAMCFALFRRVLIRWSMEKNAPELFQGKEMHKAGYFKDLMTQCLLLADYTRPHRCLVETILFLFYGDATQKGDTYVWTLSGLATHLAMRMGYHRDAKTFPNISVFEGEMRRRVWVYVRMSDAFYSHKAGMPAMIRSDGCDSELPRNLHDTDFDENTKVLPPERPMSEPTIVSYGITKARVMYAFARVMEHVHRIKGSSYEEVLDIDAELRRAKSLIPDYLIPHHPAVYARIGLLQGATGIAVSYLKAQCILHRRFLSAARTNPRYAYSRGACVDAALELLDIQQMLYTKVGGGKQFRDRLSILCFFWEDYFMAAMLLCIDLTQGQQKYLKRYGRLQAGTERHVYISTGEEKEQASINALRDAYLMWYEERNNTLGAWRSVIIIGVLLEKLGLGAILDGKRVVRADNIGGAELSQQYAAGDGSSLNPSVVNDDFMGHESTPQVRGHPAQALDARFDLQDEKEKAAMTLNLLSSGVHDDQRKQTSKAGPPSTTLPLHESAPAPTQNEIYGAPTTDEASSGTEGNSVNSLLAHNNWLVPDSTPMFLDPTLVPSPENVVEEMPDIRQFENPDWSAWDSYVQNLTIATQIVPPNTNQQGAGEVQMHDITGVGGGLNDVLNNGSHATRNM</sequence>
<dbReference type="InterPro" id="IPR050613">
    <property type="entry name" value="Sec_Metabolite_Reg"/>
</dbReference>
<dbReference type="CDD" id="cd00067">
    <property type="entry name" value="GAL4"/>
    <property type="match status" value="1"/>
</dbReference>
<feature type="compositionally biased region" description="Acidic residues" evidence="10">
    <location>
        <begin position="118"/>
        <end position="127"/>
    </location>
</feature>
<dbReference type="GO" id="GO:0006351">
    <property type="term" value="P:DNA-templated transcription"/>
    <property type="evidence" value="ECO:0007669"/>
    <property type="project" value="InterPro"/>
</dbReference>
<dbReference type="GO" id="GO:0000981">
    <property type="term" value="F:DNA-binding transcription factor activity, RNA polymerase II-specific"/>
    <property type="evidence" value="ECO:0007669"/>
    <property type="project" value="InterPro"/>
</dbReference>
<dbReference type="Pfam" id="PF04082">
    <property type="entry name" value="Fungal_trans"/>
    <property type="match status" value="1"/>
</dbReference>
<evidence type="ECO:0000256" key="7">
    <source>
        <dbReference type="ARBA" id="ARBA00023242"/>
    </source>
</evidence>
<keyword evidence="6" id="KW-0804">Transcription</keyword>
<feature type="compositionally biased region" description="Polar residues" evidence="10">
    <location>
        <begin position="96"/>
        <end position="114"/>
    </location>
</feature>
<feature type="compositionally biased region" description="Polar residues" evidence="10">
    <location>
        <begin position="680"/>
        <end position="690"/>
    </location>
</feature>
<dbReference type="VEuPathDB" id="FungiDB:AAP_02236"/>
<protein>
    <recommendedName>
        <fullName evidence="2">C6 finger domain transcription factor nscR</fullName>
    </recommendedName>
    <alternativeName>
        <fullName evidence="8">Neosartiricin B biosynthesis protein R</fullName>
    </alternativeName>
</protein>
<dbReference type="EMBL" id="AZGZ01000007">
    <property type="protein sequence ID" value="KZZ94143.1"/>
    <property type="molecule type" value="Genomic_DNA"/>
</dbReference>
<evidence type="ECO:0000256" key="2">
    <source>
        <dbReference type="ARBA" id="ARBA00018346"/>
    </source>
</evidence>
<keyword evidence="3" id="KW-0479">Metal-binding</keyword>
<evidence type="ECO:0000313" key="12">
    <source>
        <dbReference type="EMBL" id="KZZ94143.1"/>
    </source>
</evidence>
<keyword evidence="13" id="KW-1185">Reference proteome</keyword>
<dbReference type="PANTHER" id="PTHR31001">
    <property type="entry name" value="UNCHARACTERIZED TRANSCRIPTIONAL REGULATORY PROTEIN"/>
    <property type="match status" value="1"/>
</dbReference>
<dbReference type="InterPro" id="IPR007219">
    <property type="entry name" value="XnlR_reg_dom"/>
</dbReference>
<dbReference type="CDD" id="cd12148">
    <property type="entry name" value="fungal_TF_MHR"/>
    <property type="match status" value="1"/>
</dbReference>
<evidence type="ECO:0000313" key="13">
    <source>
        <dbReference type="Proteomes" id="UP000242877"/>
    </source>
</evidence>
<name>A0A162IIX8_9EURO</name>
<accession>A0A162IIX8</accession>
<evidence type="ECO:0000256" key="10">
    <source>
        <dbReference type="SAM" id="MobiDB-lite"/>
    </source>
</evidence>
<dbReference type="GO" id="GO:0003677">
    <property type="term" value="F:DNA binding"/>
    <property type="evidence" value="ECO:0007669"/>
    <property type="project" value="UniProtKB-KW"/>
</dbReference>
<keyword evidence="5" id="KW-0238">DNA-binding</keyword>
<reference evidence="12 13" key="1">
    <citation type="journal article" date="2016" name="Genome Biol. Evol.">
        <title>Divergent and convergent evolution of fungal pathogenicity.</title>
        <authorList>
            <person name="Shang Y."/>
            <person name="Xiao G."/>
            <person name="Zheng P."/>
            <person name="Cen K."/>
            <person name="Zhan S."/>
            <person name="Wang C."/>
        </authorList>
    </citation>
    <scope>NUCLEOTIDE SEQUENCE [LARGE SCALE GENOMIC DNA]</scope>
    <source>
        <strain evidence="12 13">ARSEF 7405</strain>
    </source>
</reference>
<dbReference type="GO" id="GO:0005634">
    <property type="term" value="C:nucleus"/>
    <property type="evidence" value="ECO:0007669"/>
    <property type="project" value="UniProtKB-SubCell"/>
</dbReference>
<feature type="domain" description="Xylanolytic transcriptional activator regulatory" evidence="11">
    <location>
        <begin position="338"/>
        <end position="412"/>
    </location>
</feature>
<keyword evidence="4" id="KW-0805">Transcription regulation</keyword>
<feature type="region of interest" description="Disordered" evidence="10">
    <location>
        <begin position="18"/>
        <end position="57"/>
    </location>
</feature>
<evidence type="ECO:0000256" key="1">
    <source>
        <dbReference type="ARBA" id="ARBA00004123"/>
    </source>
</evidence>
<keyword evidence="7" id="KW-0539">Nucleus</keyword>
<dbReference type="Pfam" id="PF00172">
    <property type="entry name" value="Zn_clus"/>
    <property type="match status" value="1"/>
</dbReference>
<dbReference type="InterPro" id="IPR001138">
    <property type="entry name" value="Zn2Cys6_DnaBD"/>
</dbReference>
<dbReference type="Gene3D" id="4.10.240.10">
    <property type="entry name" value="Zn(2)-C6 fungal-type DNA-binding domain"/>
    <property type="match status" value="1"/>
</dbReference>
<evidence type="ECO:0000256" key="3">
    <source>
        <dbReference type="ARBA" id="ARBA00022723"/>
    </source>
</evidence>
<evidence type="ECO:0000256" key="4">
    <source>
        <dbReference type="ARBA" id="ARBA00023015"/>
    </source>
</evidence>
<evidence type="ECO:0000259" key="11">
    <source>
        <dbReference type="SMART" id="SM00906"/>
    </source>
</evidence>
<dbReference type="OrthoDB" id="762982at2759"/>
<feature type="region of interest" description="Disordered" evidence="10">
    <location>
        <begin position="680"/>
        <end position="708"/>
    </location>
</feature>
<comment type="subcellular location">
    <subcellularLocation>
        <location evidence="1">Nucleus</location>
    </subcellularLocation>
</comment>
<proteinExistence type="predicted"/>
<dbReference type="GO" id="GO:0008270">
    <property type="term" value="F:zinc ion binding"/>
    <property type="evidence" value="ECO:0007669"/>
    <property type="project" value="InterPro"/>
</dbReference>
<gene>
    <name evidence="12" type="ORF">AAP_02236</name>
</gene>
<dbReference type="Proteomes" id="UP000242877">
    <property type="component" value="Unassembled WGS sequence"/>
</dbReference>
<dbReference type="InterPro" id="IPR036864">
    <property type="entry name" value="Zn2-C6_fun-type_DNA-bd_sf"/>
</dbReference>
<evidence type="ECO:0000256" key="8">
    <source>
        <dbReference type="ARBA" id="ARBA00031692"/>
    </source>
</evidence>
<feature type="region of interest" description="Disordered" evidence="10">
    <location>
        <begin position="732"/>
        <end position="786"/>
    </location>
</feature>
<dbReference type="AlphaFoldDB" id="A0A162IIX8"/>
<feature type="compositionally biased region" description="Polar residues" evidence="10">
    <location>
        <begin position="775"/>
        <end position="786"/>
    </location>
</feature>